<dbReference type="Gene3D" id="3.40.50.1820">
    <property type="entry name" value="alpha/beta hydrolase"/>
    <property type="match status" value="1"/>
</dbReference>
<dbReference type="InterPro" id="IPR008391">
    <property type="entry name" value="AXE1_dom"/>
</dbReference>
<dbReference type="InterPro" id="IPR029058">
    <property type="entry name" value="AB_hydrolase_fold"/>
</dbReference>
<accession>A0A809RBJ8</accession>
<protein>
    <submittedName>
        <fullName evidence="3">Hypothetical conserved protein</fullName>
    </submittedName>
</protein>
<evidence type="ECO:0000313" key="4">
    <source>
        <dbReference type="Proteomes" id="UP000662873"/>
    </source>
</evidence>
<dbReference type="EMBL" id="AP021858">
    <property type="protein sequence ID" value="BBO24820.1"/>
    <property type="molecule type" value="Genomic_DNA"/>
</dbReference>
<reference evidence="3" key="1">
    <citation type="journal article" name="DNA Res.">
        <title>The physiological potential of anammox bacteria as revealed by their core genome structure.</title>
        <authorList>
            <person name="Okubo T."/>
            <person name="Toyoda A."/>
            <person name="Fukuhara K."/>
            <person name="Uchiyama I."/>
            <person name="Harigaya Y."/>
            <person name="Kuroiwa M."/>
            <person name="Suzuki T."/>
            <person name="Murakami Y."/>
            <person name="Suwa Y."/>
            <person name="Takami H."/>
        </authorList>
    </citation>
    <scope>NUCLEOTIDE SEQUENCE</scope>
    <source>
        <strain evidence="3">317325-2</strain>
    </source>
</reference>
<evidence type="ECO:0000256" key="1">
    <source>
        <dbReference type="SAM" id="MobiDB-lite"/>
    </source>
</evidence>
<dbReference type="SUPFAM" id="SSF53474">
    <property type="entry name" value="alpha/beta-Hydrolases"/>
    <property type="match status" value="1"/>
</dbReference>
<proteinExistence type="predicted"/>
<dbReference type="PANTHER" id="PTHR22946">
    <property type="entry name" value="DIENELACTONE HYDROLASE DOMAIN-CONTAINING PROTEIN-RELATED"/>
    <property type="match status" value="1"/>
</dbReference>
<feature type="domain" description="Acetyl xylan esterase" evidence="2">
    <location>
        <begin position="69"/>
        <end position="222"/>
    </location>
</feature>
<dbReference type="InterPro" id="IPR050261">
    <property type="entry name" value="FrsA_esterase"/>
</dbReference>
<evidence type="ECO:0000259" key="2">
    <source>
        <dbReference type="Pfam" id="PF05448"/>
    </source>
</evidence>
<gene>
    <name evidence="3" type="ORF">NPRO_24150</name>
</gene>
<dbReference type="KEGG" id="npy:NPRO_24150"/>
<dbReference type="AlphaFoldDB" id="A0A809RBJ8"/>
<dbReference type="Pfam" id="PF05448">
    <property type="entry name" value="AXE1"/>
    <property type="match status" value="1"/>
</dbReference>
<feature type="region of interest" description="Disordered" evidence="1">
    <location>
        <begin position="18"/>
        <end position="39"/>
    </location>
</feature>
<sequence length="556" mass="60418">MDAAALNKMLASCIRERAARRPESNAKAHSARSAADAQTLARSLGLDPQPPKSELRAQVTGVLSREGYRVERIRYESSPGVFVAAHLYIPEGKGPFPLVLHPHGHWTHKKSTPFVQARAIGLAVLGFAGLVVESPGRSWDENECNERSGMGSHDDPALVMGWPVTGQYVWDLVRGLDYCQSRSDIDWTRVGITGASGGGLAAAAAFANDRRIGAAAIVCFASSLESNPHNGCLCHHLPGITRLGDRSDLLAIRAPAPILLVSATEDEEFPLVGHQKTFQKLQRVYETLGKKEAVRLEVVEGRHDYSRRMREAMYAFFAEHLLGAPRSPYLPEPMPMTDGAHNPYERGTEPATTPDLWVTPPSLRQTRTLREVLADRLSDPRPEPFDAAERLIPWGRHGKIALEIPSDELTICDEGFSPRPEGAFVLPSQGIDFRLCVYLGISGAEFLAQVLHLGLPGGPTGWEPSALGGDPVSAVLASLRTLSSGGAPEKTVSSVRALGPVSSRVARHLRLLRPGLKIETSHFETGWLDSVDAEDLPLIQPGARYLEWPFGGLNLS</sequence>
<dbReference type="Proteomes" id="UP000662873">
    <property type="component" value="Chromosome"/>
</dbReference>
<organism evidence="3 4">
    <name type="scientific">Candidatus Nitrosymbiomonas proteolyticus</name>
    <dbReference type="NCBI Taxonomy" id="2608984"/>
    <lineage>
        <taxon>Bacteria</taxon>
        <taxon>Bacillati</taxon>
        <taxon>Armatimonadota</taxon>
        <taxon>Armatimonadota incertae sedis</taxon>
        <taxon>Candidatus Nitrosymbiomonas</taxon>
    </lineage>
</organism>
<name>A0A809RBJ8_9BACT</name>
<dbReference type="PANTHER" id="PTHR22946:SF8">
    <property type="entry name" value="ACETYL XYLAN ESTERASE DOMAIN-CONTAINING PROTEIN"/>
    <property type="match status" value="1"/>
</dbReference>
<evidence type="ECO:0000313" key="3">
    <source>
        <dbReference type="EMBL" id="BBO24820.1"/>
    </source>
</evidence>
<feature type="compositionally biased region" description="Low complexity" evidence="1">
    <location>
        <begin position="27"/>
        <end position="37"/>
    </location>
</feature>